<keyword evidence="3" id="KW-0998">Cell outer membrane</keyword>
<dbReference type="PRINTS" id="PR01021">
    <property type="entry name" value="OMPADOMAIN"/>
</dbReference>
<dbReference type="SUPFAM" id="SSF103088">
    <property type="entry name" value="OmpA-like"/>
    <property type="match status" value="1"/>
</dbReference>
<feature type="compositionally biased region" description="Basic and acidic residues" evidence="6">
    <location>
        <begin position="680"/>
        <end position="696"/>
    </location>
</feature>
<dbReference type="PROSITE" id="PS50005">
    <property type="entry name" value="TPR"/>
    <property type="match status" value="1"/>
</dbReference>
<dbReference type="InterPro" id="IPR019734">
    <property type="entry name" value="TPR_rpt"/>
</dbReference>
<evidence type="ECO:0000313" key="10">
    <source>
        <dbReference type="Proteomes" id="UP001354989"/>
    </source>
</evidence>
<dbReference type="InterPro" id="IPR011990">
    <property type="entry name" value="TPR-like_helical_dom_sf"/>
</dbReference>
<organism evidence="9 10">
    <name type="scientific">Persicobacter psychrovividus</name>
    <dbReference type="NCBI Taxonomy" id="387638"/>
    <lineage>
        <taxon>Bacteria</taxon>
        <taxon>Pseudomonadati</taxon>
        <taxon>Bacteroidota</taxon>
        <taxon>Cytophagia</taxon>
        <taxon>Cytophagales</taxon>
        <taxon>Persicobacteraceae</taxon>
        <taxon>Persicobacter</taxon>
    </lineage>
</organism>
<dbReference type="InterPro" id="IPR006665">
    <property type="entry name" value="OmpA-like"/>
</dbReference>
<feature type="signal peptide" evidence="7">
    <location>
        <begin position="1"/>
        <end position="29"/>
    </location>
</feature>
<dbReference type="SUPFAM" id="SSF82171">
    <property type="entry name" value="DPP6 N-terminal domain-like"/>
    <property type="match status" value="1"/>
</dbReference>
<name>A0ABM7VCJ8_9BACT</name>
<evidence type="ECO:0000256" key="7">
    <source>
        <dbReference type="SAM" id="SignalP"/>
    </source>
</evidence>
<comment type="subcellular location">
    <subcellularLocation>
        <location evidence="1">Cell outer membrane</location>
    </subcellularLocation>
</comment>
<keyword evidence="2 5" id="KW-0472">Membrane</keyword>
<evidence type="ECO:0000256" key="5">
    <source>
        <dbReference type="PROSITE-ProRule" id="PRU00473"/>
    </source>
</evidence>
<feature type="domain" description="OmpA-like" evidence="8">
    <location>
        <begin position="579"/>
        <end position="696"/>
    </location>
</feature>
<dbReference type="Pfam" id="PF07676">
    <property type="entry name" value="PD40"/>
    <property type="match status" value="3"/>
</dbReference>
<dbReference type="PROSITE" id="PS51123">
    <property type="entry name" value="OMPA_2"/>
    <property type="match status" value="1"/>
</dbReference>
<dbReference type="PANTHER" id="PTHR30329:SF21">
    <property type="entry name" value="LIPOPROTEIN YIAD-RELATED"/>
    <property type="match status" value="1"/>
</dbReference>
<feature type="chain" id="PRO_5046689368" description="OmpA-like domain-containing protein" evidence="7">
    <location>
        <begin position="30"/>
        <end position="696"/>
    </location>
</feature>
<dbReference type="InterPro" id="IPR036737">
    <property type="entry name" value="OmpA-like_sf"/>
</dbReference>
<keyword evidence="7" id="KW-0732">Signal</keyword>
<proteinExistence type="predicted"/>
<dbReference type="InterPro" id="IPR011659">
    <property type="entry name" value="WD40"/>
</dbReference>
<dbReference type="CDD" id="cd07185">
    <property type="entry name" value="OmpA_C-like"/>
    <property type="match status" value="1"/>
</dbReference>
<dbReference type="Gene3D" id="2.120.10.30">
    <property type="entry name" value="TolB, C-terminal domain"/>
    <property type="match status" value="1"/>
</dbReference>
<dbReference type="InterPro" id="IPR050330">
    <property type="entry name" value="Bact_OuterMem_StrucFunc"/>
</dbReference>
<feature type="repeat" description="TPR" evidence="4">
    <location>
        <begin position="74"/>
        <end position="107"/>
    </location>
</feature>
<dbReference type="Pfam" id="PF00691">
    <property type="entry name" value="OmpA"/>
    <property type="match status" value="1"/>
</dbReference>
<evidence type="ECO:0000259" key="8">
    <source>
        <dbReference type="PROSITE" id="PS51123"/>
    </source>
</evidence>
<dbReference type="Proteomes" id="UP001354989">
    <property type="component" value="Chromosome"/>
</dbReference>
<dbReference type="InterPro" id="IPR011042">
    <property type="entry name" value="6-blade_b-propeller_TolB-like"/>
</dbReference>
<keyword evidence="10" id="KW-1185">Reference proteome</keyword>
<evidence type="ECO:0000256" key="4">
    <source>
        <dbReference type="PROSITE-ProRule" id="PRU00339"/>
    </source>
</evidence>
<dbReference type="PANTHER" id="PTHR30329">
    <property type="entry name" value="STATOR ELEMENT OF FLAGELLAR MOTOR COMPLEX"/>
    <property type="match status" value="1"/>
</dbReference>
<dbReference type="EMBL" id="AP025292">
    <property type="protein sequence ID" value="BDC98408.1"/>
    <property type="molecule type" value="Genomic_DNA"/>
</dbReference>
<evidence type="ECO:0000313" key="9">
    <source>
        <dbReference type="EMBL" id="BDC98408.1"/>
    </source>
</evidence>
<gene>
    <name evidence="9" type="ORF">PEPS_06890</name>
</gene>
<sequence length="696" mass="79296">MISKQVKNHRKYPFLFALVCLFFSITAQAQQADANKETARQLLEMAEEINRSTAVKTQTRDMFVQVVDFDPDNQRALYMAGKLYLETVQKERAVKYLKHLYELNPKYRFDIPFMIGEAYQYAMDFDNALLYYNKYKSYYESHVNYRGQDLVPMDLVNRKIFECENGKKFMVNPSHWTIVNLGSNINSDSYDFAPVFNEDETLLIFTSRRQQDNMNENVDKDNFYFEDVFYSRKVDGQWEPAKNIGAGINTRFHDSNLALSADGHTLFLYRDDNGGDIYLSNYDEETDSWSMPEPVNGRVNSSYSENSISISPDGKALFFSSDRPGGLGKLDIYVATKDDKGVWSRVRNLGEEINTPYDDDSPFIDYDGKTLYFSSKGRDGMGGFDIFKTVYDSAAGVWGEPQNLGYPINTPDNDIYFVSTADGKRGYYSSVREDGLGYTDIYMVRVPEEYEKEEQLLAKKALEEAENAKAPEVLVAGVEEENVVAVIAPVRVAIEVLDAADKANMQAKVVLRSTESGMKWMAERQEDGRYVMEVKPSEGDRFTLSVEASGYVFKNMKIKLPEATITEQNIERTVALQRIAKGQKGVLRNVYFNTSSAKLEESSYDELSKLERMLAENPSMTVEFSGHTDAVGSAKNNKKLSLRRAEAVVSFLEQKGIDPTRMTAKGYGEERPLATNDDEKEGRELNRRVEFEITKQ</sequence>
<dbReference type="Gene3D" id="3.30.1330.60">
    <property type="entry name" value="OmpA-like domain"/>
    <property type="match status" value="1"/>
</dbReference>
<feature type="region of interest" description="Disordered" evidence="6">
    <location>
        <begin position="660"/>
        <end position="696"/>
    </location>
</feature>
<evidence type="ECO:0000256" key="2">
    <source>
        <dbReference type="ARBA" id="ARBA00023136"/>
    </source>
</evidence>
<evidence type="ECO:0000256" key="6">
    <source>
        <dbReference type="SAM" id="MobiDB-lite"/>
    </source>
</evidence>
<keyword evidence="4" id="KW-0802">TPR repeat</keyword>
<reference evidence="9 10" key="1">
    <citation type="submission" date="2021-12" db="EMBL/GenBank/DDBJ databases">
        <title>Genome sequencing of bacteria with rrn-lacking chromosome and rrn-plasmid.</title>
        <authorList>
            <person name="Anda M."/>
            <person name="Iwasaki W."/>
        </authorList>
    </citation>
    <scope>NUCLEOTIDE SEQUENCE [LARGE SCALE GENOMIC DNA]</scope>
    <source>
        <strain evidence="9 10">NBRC 101262</strain>
    </source>
</reference>
<protein>
    <recommendedName>
        <fullName evidence="8">OmpA-like domain-containing protein</fullName>
    </recommendedName>
</protein>
<dbReference type="Gene3D" id="1.25.40.10">
    <property type="entry name" value="Tetratricopeptide repeat domain"/>
    <property type="match status" value="1"/>
</dbReference>
<dbReference type="InterPro" id="IPR006664">
    <property type="entry name" value="OMP_bac"/>
</dbReference>
<accession>A0ABM7VCJ8</accession>
<dbReference type="SUPFAM" id="SSF48452">
    <property type="entry name" value="TPR-like"/>
    <property type="match status" value="1"/>
</dbReference>
<evidence type="ECO:0000256" key="1">
    <source>
        <dbReference type="ARBA" id="ARBA00004442"/>
    </source>
</evidence>
<evidence type="ECO:0000256" key="3">
    <source>
        <dbReference type="ARBA" id="ARBA00023237"/>
    </source>
</evidence>